<dbReference type="CDD" id="cd00093">
    <property type="entry name" value="HTH_XRE"/>
    <property type="match status" value="1"/>
</dbReference>
<organism evidence="2 3">
    <name type="scientific">Streptococcus ratti FA-1 = DSM 20564</name>
    <dbReference type="NCBI Taxonomy" id="699248"/>
    <lineage>
        <taxon>Bacteria</taxon>
        <taxon>Bacillati</taxon>
        <taxon>Bacillota</taxon>
        <taxon>Bacilli</taxon>
        <taxon>Lactobacillales</taxon>
        <taxon>Streptococcaceae</taxon>
        <taxon>Streptococcus</taxon>
    </lineage>
</organism>
<proteinExistence type="predicted"/>
<protein>
    <recommendedName>
        <fullName evidence="1">HTH cro/C1-type domain-containing protein</fullName>
    </recommendedName>
</protein>
<evidence type="ECO:0000313" key="2">
    <source>
        <dbReference type="EMBL" id="EJN94420.1"/>
    </source>
</evidence>
<accession>A0ABN0GV88</accession>
<dbReference type="InterPro" id="IPR001387">
    <property type="entry name" value="Cro/C1-type_HTH"/>
</dbReference>
<dbReference type="EMBL" id="AJTZ01000005">
    <property type="protein sequence ID" value="EJN94420.1"/>
    <property type="molecule type" value="Genomic_DNA"/>
</dbReference>
<feature type="domain" description="HTH cro/C1-type" evidence="1">
    <location>
        <begin position="43"/>
        <end position="78"/>
    </location>
</feature>
<dbReference type="Proteomes" id="UP000007815">
    <property type="component" value="Unassembled WGS sequence"/>
</dbReference>
<dbReference type="InterPro" id="IPR010982">
    <property type="entry name" value="Lambda_DNA-bd_dom_sf"/>
</dbReference>
<sequence>MLNSKIKTIYCELLGESLKQKLQKLEIPQNSVSYYFADEIKLIPATTISQILKGKRNITLDTVEALQDTLELPNMKSVFFPNINFCESLIHKLIQFILTDEHFNGENTKKLFQIKEKQIQKNIFHLAISLYEYFPDFPYEETSYRIADSLTEWFIEFVALVAQL</sequence>
<comment type="caution">
    <text evidence="2">The sequence shown here is derived from an EMBL/GenBank/DDBJ whole genome shotgun (WGS) entry which is preliminary data.</text>
</comment>
<evidence type="ECO:0000259" key="1">
    <source>
        <dbReference type="PROSITE" id="PS50943"/>
    </source>
</evidence>
<evidence type="ECO:0000313" key="3">
    <source>
        <dbReference type="Proteomes" id="UP000007815"/>
    </source>
</evidence>
<keyword evidence="3" id="KW-1185">Reference proteome</keyword>
<gene>
    <name evidence="2" type="ORF">SRA_07781</name>
</gene>
<name>A0ABN0GV88_STRRT</name>
<dbReference type="Gene3D" id="1.10.260.40">
    <property type="entry name" value="lambda repressor-like DNA-binding domains"/>
    <property type="match status" value="1"/>
</dbReference>
<dbReference type="RefSeq" id="WP_003089388.1">
    <property type="nucleotide sequence ID" value="NZ_AJTZ01000005.1"/>
</dbReference>
<reference evidence="2 3" key="1">
    <citation type="submission" date="2009-12" db="EMBL/GenBank/DDBJ databases">
        <authorList>
            <person name="Lefebure T."/>
            <person name="Cornejo O.E."/>
            <person name="Pavinski Bitar P.D."/>
            <person name="Lang P."/>
            <person name="Stanhope M.J."/>
        </authorList>
    </citation>
    <scope>NUCLEOTIDE SEQUENCE [LARGE SCALE GENOMIC DNA]</scope>
    <source>
        <strain evidence="2 3">FA-1</strain>
    </source>
</reference>
<dbReference type="PROSITE" id="PS50943">
    <property type="entry name" value="HTH_CROC1"/>
    <property type="match status" value="1"/>
</dbReference>